<dbReference type="Gene3D" id="1.20.120.330">
    <property type="entry name" value="Nucleotidyltransferases domain 2"/>
    <property type="match status" value="1"/>
</dbReference>
<dbReference type="EMBL" id="RCOS01000130">
    <property type="protein sequence ID" value="RSN73019.1"/>
    <property type="molecule type" value="Genomic_DNA"/>
</dbReference>
<dbReference type="AlphaFoldDB" id="A0A3R9RLK2"/>
<reference evidence="2 3" key="1">
    <citation type="submission" date="2018-10" db="EMBL/GenBank/DDBJ databases">
        <title>Co-occurring genomic capacity for anaerobic methane metabolism and dissimilatory sulfite reduction discovered in the Korarchaeota.</title>
        <authorList>
            <person name="Mckay L.J."/>
            <person name="Dlakic M."/>
            <person name="Fields M.W."/>
            <person name="Delmont T.O."/>
            <person name="Eren A.M."/>
            <person name="Jay Z.J."/>
            <person name="Klingelsmith K.B."/>
            <person name="Rusch D.B."/>
            <person name="Inskeep W.P."/>
        </authorList>
    </citation>
    <scope>NUCLEOTIDE SEQUENCE [LARGE SCALE GENOMIC DNA]</scope>
    <source>
        <strain evidence="2 3">MDKW</strain>
    </source>
</reference>
<evidence type="ECO:0000313" key="2">
    <source>
        <dbReference type="EMBL" id="RSN73019.1"/>
    </source>
</evidence>
<dbReference type="InterPro" id="IPR007842">
    <property type="entry name" value="HEPN_dom"/>
</dbReference>
<organism evidence="2 3">
    <name type="scientific">Candidatus Methanodesulfokora washburnensis</name>
    <dbReference type="NCBI Taxonomy" id="2478471"/>
    <lineage>
        <taxon>Archaea</taxon>
        <taxon>Thermoproteota</taxon>
        <taxon>Candidatus Korarchaeia</taxon>
        <taxon>Candidatus Korarchaeia incertae sedis</taxon>
        <taxon>Candidatus Methanodesulfokora</taxon>
    </lineage>
</organism>
<comment type="caution">
    <text evidence="2">The sequence shown here is derived from an EMBL/GenBank/DDBJ whole genome shotgun (WGS) entry which is preliminary data.</text>
</comment>
<accession>A0A3R9RLK2</accession>
<name>A0A3R9RLK2_9CREN</name>
<dbReference type="SMART" id="SM00748">
    <property type="entry name" value="HEPN"/>
    <property type="match status" value="1"/>
</dbReference>
<dbReference type="Proteomes" id="UP000277582">
    <property type="component" value="Unassembled WGS sequence"/>
</dbReference>
<proteinExistence type="predicted"/>
<evidence type="ECO:0000313" key="3">
    <source>
        <dbReference type="Proteomes" id="UP000277582"/>
    </source>
</evidence>
<gene>
    <name evidence="2" type="ORF">D6D85_11615</name>
</gene>
<sequence>MEHQDHVISERVRVMKNRALEFLNLSKELSERGLEDLSSFHAHQACQLRLKASILRIHGDIPRIHGIRELIGILAKILDELDRKSESKSLINFSRDHRDALIDLEDAYTRSRYAVEGFTKEVVKEMIEAAEELFKLLDEVEKNVLG</sequence>
<dbReference type="SUPFAM" id="SSF81593">
    <property type="entry name" value="Nucleotidyltransferase substrate binding subunit/domain"/>
    <property type="match status" value="1"/>
</dbReference>
<keyword evidence="3" id="KW-1185">Reference proteome</keyword>
<protein>
    <submittedName>
        <fullName evidence="2">HEPN domain-containing protein</fullName>
    </submittedName>
</protein>
<feature type="domain" description="HEPN" evidence="1">
    <location>
        <begin position="16"/>
        <end position="140"/>
    </location>
</feature>
<dbReference type="Pfam" id="PF05168">
    <property type="entry name" value="HEPN"/>
    <property type="match status" value="1"/>
</dbReference>
<evidence type="ECO:0000259" key="1">
    <source>
        <dbReference type="PROSITE" id="PS50910"/>
    </source>
</evidence>
<dbReference type="PROSITE" id="PS50910">
    <property type="entry name" value="HEPN"/>
    <property type="match status" value="1"/>
</dbReference>